<accession>A0A835EFD6</accession>
<protein>
    <submittedName>
        <fullName evidence="1">Uncharacterized protein</fullName>
    </submittedName>
</protein>
<sequence length="124" mass="14175">MHSAWNDCRFFPQSVTAKRAVRLPTQTGKTTPRCARWEGPQGGKFLSSFSFVPTTLHARRCRRPSFLQQPQSFFPVADDSFLVWKRARALHGTLEKGRERRWNFIWSAAGNEGSSAGHRHAFNV</sequence>
<dbReference type="AlphaFoldDB" id="A0A835EFD6"/>
<dbReference type="EMBL" id="JACEFO010002011">
    <property type="protein sequence ID" value="KAF8689616.1"/>
    <property type="molecule type" value="Genomic_DNA"/>
</dbReference>
<keyword evidence="2" id="KW-1185">Reference proteome</keyword>
<reference evidence="1" key="1">
    <citation type="submission" date="2020-07" db="EMBL/GenBank/DDBJ databases">
        <title>Genome sequence and genetic diversity analysis of an under-domesticated orphan crop, white fonio (Digitaria exilis).</title>
        <authorList>
            <person name="Bennetzen J.L."/>
            <person name="Chen S."/>
            <person name="Ma X."/>
            <person name="Wang X."/>
            <person name="Yssel A.E.J."/>
            <person name="Chaluvadi S.R."/>
            <person name="Johnson M."/>
            <person name="Gangashetty P."/>
            <person name="Hamidou F."/>
            <person name="Sanogo M.D."/>
            <person name="Zwaenepoel A."/>
            <person name="Wallace J."/>
            <person name="Van De Peer Y."/>
            <person name="Van Deynze A."/>
        </authorList>
    </citation>
    <scope>NUCLEOTIDE SEQUENCE</scope>
    <source>
        <tissue evidence="1">Leaves</tissue>
    </source>
</reference>
<gene>
    <name evidence="1" type="ORF">HU200_041729</name>
</gene>
<evidence type="ECO:0000313" key="1">
    <source>
        <dbReference type="EMBL" id="KAF8689616.1"/>
    </source>
</evidence>
<dbReference type="Proteomes" id="UP000636709">
    <property type="component" value="Unassembled WGS sequence"/>
</dbReference>
<comment type="caution">
    <text evidence="1">The sequence shown here is derived from an EMBL/GenBank/DDBJ whole genome shotgun (WGS) entry which is preliminary data.</text>
</comment>
<evidence type="ECO:0000313" key="2">
    <source>
        <dbReference type="Proteomes" id="UP000636709"/>
    </source>
</evidence>
<proteinExistence type="predicted"/>
<name>A0A835EFD6_9POAL</name>
<dbReference type="OrthoDB" id="717131at2759"/>
<organism evidence="1 2">
    <name type="scientific">Digitaria exilis</name>
    <dbReference type="NCBI Taxonomy" id="1010633"/>
    <lineage>
        <taxon>Eukaryota</taxon>
        <taxon>Viridiplantae</taxon>
        <taxon>Streptophyta</taxon>
        <taxon>Embryophyta</taxon>
        <taxon>Tracheophyta</taxon>
        <taxon>Spermatophyta</taxon>
        <taxon>Magnoliopsida</taxon>
        <taxon>Liliopsida</taxon>
        <taxon>Poales</taxon>
        <taxon>Poaceae</taxon>
        <taxon>PACMAD clade</taxon>
        <taxon>Panicoideae</taxon>
        <taxon>Panicodae</taxon>
        <taxon>Paniceae</taxon>
        <taxon>Anthephorinae</taxon>
        <taxon>Digitaria</taxon>
    </lineage>
</organism>